<dbReference type="EMBL" id="UINC01011690">
    <property type="protein sequence ID" value="SVA51435.1"/>
    <property type="molecule type" value="Genomic_DNA"/>
</dbReference>
<proteinExistence type="predicted"/>
<gene>
    <name evidence="1" type="ORF">METZ01_LOCUS104289</name>
</gene>
<reference evidence="1" key="1">
    <citation type="submission" date="2018-05" db="EMBL/GenBank/DDBJ databases">
        <authorList>
            <person name="Lanie J.A."/>
            <person name="Ng W.-L."/>
            <person name="Kazmierczak K.M."/>
            <person name="Andrzejewski T.M."/>
            <person name="Davidsen T.M."/>
            <person name="Wayne K.J."/>
            <person name="Tettelin H."/>
            <person name="Glass J.I."/>
            <person name="Rusch D."/>
            <person name="Podicherti R."/>
            <person name="Tsui H.-C.T."/>
            <person name="Winkler M.E."/>
        </authorList>
    </citation>
    <scope>NUCLEOTIDE SEQUENCE</scope>
</reference>
<dbReference type="AlphaFoldDB" id="A0A381WG27"/>
<sequence>MKVIYQEGKLAVELNCDTPKELFAQLSSFQEVFGEKVCGKCGSENLRFIVRENDGNEYYELRCNDCGAKLSFGVNKKGGGLFPRRKDVDGNWLPDKGWTKWNPTTKTVE</sequence>
<protein>
    <submittedName>
        <fullName evidence="1">Uncharacterized protein</fullName>
    </submittedName>
</protein>
<name>A0A381WG27_9ZZZZ</name>
<accession>A0A381WG27</accession>
<evidence type="ECO:0000313" key="1">
    <source>
        <dbReference type="EMBL" id="SVA51435.1"/>
    </source>
</evidence>
<organism evidence="1">
    <name type="scientific">marine metagenome</name>
    <dbReference type="NCBI Taxonomy" id="408172"/>
    <lineage>
        <taxon>unclassified sequences</taxon>
        <taxon>metagenomes</taxon>
        <taxon>ecological metagenomes</taxon>
    </lineage>
</organism>